<keyword evidence="4 5" id="KW-0732">Signal</keyword>
<feature type="chain" id="PRO_5043944973" evidence="5">
    <location>
        <begin position="20"/>
        <end position="140"/>
    </location>
</feature>
<name>A0AAV8WC22_9CUCU</name>
<dbReference type="EMBL" id="JANEYG010000003">
    <property type="protein sequence ID" value="KAJ8924167.1"/>
    <property type="molecule type" value="Genomic_DNA"/>
</dbReference>
<organism evidence="6 7">
    <name type="scientific">Exocentrus adspersus</name>
    <dbReference type="NCBI Taxonomy" id="1586481"/>
    <lineage>
        <taxon>Eukaryota</taxon>
        <taxon>Metazoa</taxon>
        <taxon>Ecdysozoa</taxon>
        <taxon>Arthropoda</taxon>
        <taxon>Hexapoda</taxon>
        <taxon>Insecta</taxon>
        <taxon>Pterygota</taxon>
        <taxon>Neoptera</taxon>
        <taxon>Endopterygota</taxon>
        <taxon>Coleoptera</taxon>
        <taxon>Polyphaga</taxon>
        <taxon>Cucujiformia</taxon>
        <taxon>Chrysomeloidea</taxon>
        <taxon>Cerambycidae</taxon>
        <taxon>Lamiinae</taxon>
        <taxon>Acanthocinini</taxon>
        <taxon>Exocentrus</taxon>
    </lineage>
</organism>
<evidence type="ECO:0000313" key="7">
    <source>
        <dbReference type="Proteomes" id="UP001159042"/>
    </source>
</evidence>
<dbReference type="SUPFAM" id="SSF47565">
    <property type="entry name" value="Insect pheromone/odorant-binding proteins"/>
    <property type="match status" value="1"/>
</dbReference>
<reference evidence="6 7" key="1">
    <citation type="journal article" date="2023" name="Insect Mol. Biol.">
        <title>Genome sequencing provides insights into the evolution of gene families encoding plant cell wall-degrading enzymes in longhorned beetles.</title>
        <authorList>
            <person name="Shin N.R."/>
            <person name="Okamura Y."/>
            <person name="Kirsch R."/>
            <person name="Pauchet Y."/>
        </authorList>
    </citation>
    <scope>NUCLEOTIDE SEQUENCE [LARGE SCALE GENOMIC DNA]</scope>
    <source>
        <strain evidence="6">EAD_L_NR</strain>
    </source>
</reference>
<dbReference type="Proteomes" id="UP001159042">
    <property type="component" value="Unassembled WGS sequence"/>
</dbReference>
<comment type="caution">
    <text evidence="6">The sequence shown here is derived from an EMBL/GenBank/DDBJ whole genome shotgun (WGS) entry which is preliminary data.</text>
</comment>
<gene>
    <name evidence="6" type="ORF">NQ315_006951</name>
</gene>
<dbReference type="SMART" id="SM00708">
    <property type="entry name" value="PhBP"/>
    <property type="match status" value="1"/>
</dbReference>
<dbReference type="PANTHER" id="PTHR11857:SF43">
    <property type="entry name" value="GEO07291P1-RELATED"/>
    <property type="match status" value="1"/>
</dbReference>
<dbReference type="InterPro" id="IPR006170">
    <property type="entry name" value="PBP/GOBP"/>
</dbReference>
<dbReference type="AlphaFoldDB" id="A0AAV8WC22"/>
<comment type="subcellular location">
    <subcellularLocation>
        <location evidence="1">Secreted</location>
    </subcellularLocation>
</comment>
<evidence type="ECO:0000256" key="3">
    <source>
        <dbReference type="ARBA" id="ARBA00022525"/>
    </source>
</evidence>
<dbReference type="GO" id="GO:0005615">
    <property type="term" value="C:extracellular space"/>
    <property type="evidence" value="ECO:0007669"/>
    <property type="project" value="TreeGrafter"/>
</dbReference>
<proteinExistence type="inferred from homology"/>
<dbReference type="GO" id="GO:0005549">
    <property type="term" value="F:odorant binding"/>
    <property type="evidence" value="ECO:0007669"/>
    <property type="project" value="InterPro"/>
</dbReference>
<keyword evidence="3" id="KW-0964">Secreted</keyword>
<evidence type="ECO:0000313" key="6">
    <source>
        <dbReference type="EMBL" id="KAJ8924167.1"/>
    </source>
</evidence>
<dbReference type="Pfam" id="PF01395">
    <property type="entry name" value="PBP_GOBP"/>
    <property type="match status" value="1"/>
</dbReference>
<dbReference type="GO" id="GO:0007608">
    <property type="term" value="P:sensory perception of smell"/>
    <property type="evidence" value="ECO:0007669"/>
    <property type="project" value="TreeGrafter"/>
</dbReference>
<evidence type="ECO:0000256" key="2">
    <source>
        <dbReference type="ARBA" id="ARBA00008098"/>
    </source>
</evidence>
<dbReference type="Gene3D" id="1.10.238.20">
    <property type="entry name" value="Pheromone/general odorant binding protein domain"/>
    <property type="match status" value="1"/>
</dbReference>
<keyword evidence="7" id="KW-1185">Reference proteome</keyword>
<sequence length="140" mass="15470">MRACVIIGCIASFLVLVQGLSEDDRKKIKAVHEQCQSDPATKVDNEVLKKYHKGENVDKSIVSAHILCMSTGLGLIDEQGKVKKDNLRKALSRGITDEAKLDEVTEKCAVEKDKAEDTAIGLLKCFRENVDQSLHGDHNH</sequence>
<dbReference type="PANTHER" id="PTHR11857">
    <property type="entry name" value="ODORANT BINDING PROTEIN-RELATED"/>
    <property type="match status" value="1"/>
</dbReference>
<dbReference type="CDD" id="cd23992">
    <property type="entry name" value="PBP_GOBP"/>
    <property type="match status" value="1"/>
</dbReference>
<evidence type="ECO:0000256" key="5">
    <source>
        <dbReference type="SAM" id="SignalP"/>
    </source>
</evidence>
<evidence type="ECO:0000256" key="4">
    <source>
        <dbReference type="ARBA" id="ARBA00022729"/>
    </source>
</evidence>
<protein>
    <submittedName>
        <fullName evidence="6">Uncharacterized protein</fullName>
    </submittedName>
</protein>
<evidence type="ECO:0000256" key="1">
    <source>
        <dbReference type="ARBA" id="ARBA00004613"/>
    </source>
</evidence>
<comment type="similarity">
    <text evidence="2">Belongs to the PBP/GOBP family.</text>
</comment>
<feature type="signal peptide" evidence="5">
    <location>
        <begin position="1"/>
        <end position="19"/>
    </location>
</feature>
<accession>A0AAV8WC22</accession>
<dbReference type="InterPro" id="IPR036728">
    <property type="entry name" value="PBP_GOBP_sf"/>
</dbReference>